<keyword evidence="4" id="KW-1185">Reference proteome</keyword>
<evidence type="ECO:0000256" key="1">
    <source>
        <dbReference type="SAM" id="MobiDB-lite"/>
    </source>
</evidence>
<reference evidence="4" key="1">
    <citation type="journal article" date="2019" name="Int. J. Syst. Evol. Microbiol.">
        <title>The Global Catalogue of Microorganisms (GCM) 10K type strain sequencing project: providing services to taxonomists for standard genome sequencing and annotation.</title>
        <authorList>
            <consortium name="The Broad Institute Genomics Platform"/>
            <consortium name="The Broad Institute Genome Sequencing Center for Infectious Disease"/>
            <person name="Wu L."/>
            <person name="Ma J."/>
        </authorList>
    </citation>
    <scope>NUCLEOTIDE SEQUENCE [LARGE SCALE GENOMIC DNA]</scope>
    <source>
        <strain evidence="4">JCM 18127</strain>
    </source>
</reference>
<feature type="compositionally biased region" description="Basic and acidic residues" evidence="1">
    <location>
        <begin position="184"/>
        <end position="204"/>
    </location>
</feature>
<organism evidence="3 4">
    <name type="scientific">Nocardioides nanhaiensis</name>
    <dbReference type="NCBI Taxonomy" id="1476871"/>
    <lineage>
        <taxon>Bacteria</taxon>
        <taxon>Bacillati</taxon>
        <taxon>Actinomycetota</taxon>
        <taxon>Actinomycetes</taxon>
        <taxon>Propionibacteriales</taxon>
        <taxon>Nocardioidaceae</taxon>
        <taxon>Nocardioides</taxon>
    </lineage>
</organism>
<feature type="transmembrane region" description="Helical" evidence="2">
    <location>
        <begin position="48"/>
        <end position="68"/>
    </location>
</feature>
<accession>A0ABP8WRT6</accession>
<evidence type="ECO:0000313" key="3">
    <source>
        <dbReference type="EMBL" id="GAA4694192.1"/>
    </source>
</evidence>
<dbReference type="EMBL" id="BAABIM010000004">
    <property type="protein sequence ID" value="GAA4694192.1"/>
    <property type="molecule type" value="Genomic_DNA"/>
</dbReference>
<evidence type="ECO:0008006" key="5">
    <source>
        <dbReference type="Google" id="ProtNLM"/>
    </source>
</evidence>
<sequence length="229" mass="24401">MSSSPLRSLDPPGSAQLRGRLPRLAGDAVERARLRVVARPARAATPRLPFVVLVSMLLVGGVVGLLLFNTSMQQASFAASSLEQQARTLDAREQELRSQLEGLRDPQRLARTAARRGMVIPAAPCFLPLGGAPVEGVCTPASPEDALPVEPPPIARPAAFDPPPVRAPDAASTTPPAPSGTRAPESRVRDGRGDAREGARDGRNRSQQSQQPRANQQSQQNQQSQRPAR</sequence>
<proteinExistence type="predicted"/>
<feature type="compositionally biased region" description="Low complexity" evidence="1">
    <location>
        <begin position="167"/>
        <end position="183"/>
    </location>
</feature>
<feature type="compositionally biased region" description="Pro residues" evidence="1">
    <location>
        <begin position="149"/>
        <end position="166"/>
    </location>
</feature>
<keyword evidence="2" id="KW-0812">Transmembrane</keyword>
<evidence type="ECO:0000256" key="2">
    <source>
        <dbReference type="SAM" id="Phobius"/>
    </source>
</evidence>
<protein>
    <recommendedName>
        <fullName evidence="5">Cell division protein FtsL</fullName>
    </recommendedName>
</protein>
<comment type="caution">
    <text evidence="3">The sequence shown here is derived from an EMBL/GenBank/DDBJ whole genome shotgun (WGS) entry which is preliminary data.</text>
</comment>
<gene>
    <name evidence="3" type="ORF">GCM10023226_35410</name>
</gene>
<keyword evidence="2" id="KW-1133">Transmembrane helix</keyword>
<keyword evidence="2" id="KW-0472">Membrane</keyword>
<dbReference type="RefSeq" id="WP_345268365.1">
    <property type="nucleotide sequence ID" value="NZ_BAABIM010000004.1"/>
</dbReference>
<feature type="compositionally biased region" description="Low complexity" evidence="1">
    <location>
        <begin position="205"/>
        <end position="229"/>
    </location>
</feature>
<evidence type="ECO:0000313" key="4">
    <source>
        <dbReference type="Proteomes" id="UP001500621"/>
    </source>
</evidence>
<feature type="region of interest" description="Disordered" evidence="1">
    <location>
        <begin position="143"/>
        <end position="229"/>
    </location>
</feature>
<name>A0ABP8WRT6_9ACTN</name>
<dbReference type="Proteomes" id="UP001500621">
    <property type="component" value="Unassembled WGS sequence"/>
</dbReference>